<dbReference type="EMBL" id="WELG01000002">
    <property type="protein sequence ID" value="KAB7529269.1"/>
    <property type="molecule type" value="Genomic_DNA"/>
</dbReference>
<sequence>MSKIILQPSSNKDAQQHYEDTVKNDVLLTSIQSYISSNDFRVLNDVYPSGACKVWGVTPSGNNSTKWSRIENGDVTLFSKKGFIYASAVTTYKLHSPNLAKQLWGLDDKGQTWEYIYFLDELKNHKIPYKDFNRVVGYADNFVIQGFGVLKREQSSSVFRRFNLESEVFIEEISNKTYEDILSKLELLEETESEIFSTRRLEQGYLKRSLFGNKVIGICGACKKEYPVSYLVTAHIKKRAYCKKHERKDLNIVMPMCKMGCDEIYEKGYLSVLDGLFVNMGKTPISPDLKRYINQISGTKCHYYNENTKDYFDWHYEYHK</sequence>
<keyword evidence="1" id="KW-0255">Endonuclease</keyword>
<keyword evidence="1" id="KW-0540">Nuclease</keyword>
<name>A0A6I1DXM7_9FLAO</name>
<dbReference type="Proteomes" id="UP000429785">
    <property type="component" value="Unassembled WGS sequence"/>
</dbReference>
<proteinExistence type="predicted"/>
<dbReference type="OrthoDB" id="3650427at2"/>
<accession>A0A6I1DXM7</accession>
<dbReference type="GO" id="GO:0004519">
    <property type="term" value="F:endonuclease activity"/>
    <property type="evidence" value="ECO:0007669"/>
    <property type="project" value="UniProtKB-KW"/>
</dbReference>
<dbReference type="RefSeq" id="WP_152132581.1">
    <property type="nucleotide sequence ID" value="NZ_WELG01000002.1"/>
</dbReference>
<evidence type="ECO:0000313" key="1">
    <source>
        <dbReference type="EMBL" id="KAB7529269.1"/>
    </source>
</evidence>
<gene>
    <name evidence="1" type="ORF">F8C76_15675</name>
</gene>
<comment type="caution">
    <text evidence="1">The sequence shown here is derived from an EMBL/GenBank/DDBJ whole genome shotgun (WGS) entry which is preliminary data.</text>
</comment>
<evidence type="ECO:0000313" key="2">
    <source>
        <dbReference type="Proteomes" id="UP000429785"/>
    </source>
</evidence>
<dbReference type="AlphaFoldDB" id="A0A6I1DXM7"/>
<organism evidence="1 2">
    <name type="scientific">Flagellimonas olearia</name>
    <dbReference type="NCBI Taxonomy" id="552546"/>
    <lineage>
        <taxon>Bacteria</taxon>
        <taxon>Pseudomonadati</taxon>
        <taxon>Bacteroidota</taxon>
        <taxon>Flavobacteriia</taxon>
        <taxon>Flavobacteriales</taxon>
        <taxon>Flavobacteriaceae</taxon>
        <taxon>Flagellimonas</taxon>
    </lineage>
</organism>
<reference evidence="1 2" key="1">
    <citation type="submission" date="2019-10" db="EMBL/GenBank/DDBJ databases">
        <title>Muricauda olearia CL-SS4 JCM15563 genome.</title>
        <authorList>
            <person name="Liu L."/>
        </authorList>
    </citation>
    <scope>NUCLEOTIDE SEQUENCE [LARGE SCALE GENOMIC DNA]</scope>
    <source>
        <strain evidence="1 2">CL-SS4</strain>
    </source>
</reference>
<keyword evidence="1" id="KW-0378">Hydrolase</keyword>
<protein>
    <submittedName>
        <fullName evidence="1">HNH endonuclease</fullName>
    </submittedName>
</protein>